<protein>
    <submittedName>
        <fullName evidence="3">Srs domain-containing protein</fullName>
    </submittedName>
</protein>
<proteinExistence type="predicted"/>
<dbReference type="AlphaFoldDB" id="A0A2C6L958"/>
<dbReference type="Gene3D" id="2.60.40.1320">
    <property type="entry name" value="SRS domain"/>
    <property type="match status" value="2"/>
</dbReference>
<dbReference type="InterPro" id="IPR036755">
    <property type="entry name" value="SRS_dom_sf"/>
</dbReference>
<feature type="compositionally biased region" description="Basic and acidic residues" evidence="1">
    <location>
        <begin position="1"/>
        <end position="10"/>
    </location>
</feature>
<dbReference type="SUPFAM" id="SSF74877">
    <property type="entry name" value="Major surface antigen p30, SAG1"/>
    <property type="match status" value="2"/>
</dbReference>
<accession>A0A2C6L958</accession>
<evidence type="ECO:0000256" key="1">
    <source>
        <dbReference type="SAM" id="MobiDB-lite"/>
    </source>
</evidence>
<dbReference type="EMBL" id="MIGC01001020">
    <property type="protein sequence ID" value="PHJ23734.1"/>
    <property type="molecule type" value="Genomic_DNA"/>
</dbReference>
<evidence type="ECO:0000259" key="2">
    <source>
        <dbReference type="Pfam" id="PF04092"/>
    </source>
</evidence>
<dbReference type="PRINTS" id="PR01801">
    <property type="entry name" value="SURFCEANTIGN"/>
</dbReference>
<dbReference type="GO" id="GO:0016020">
    <property type="term" value="C:membrane"/>
    <property type="evidence" value="ECO:0007669"/>
    <property type="project" value="InterPro"/>
</dbReference>
<dbReference type="Pfam" id="PF04092">
    <property type="entry name" value="SAG"/>
    <property type="match status" value="2"/>
</dbReference>
<dbReference type="VEuPathDB" id="ToxoDB:CSUI_002409"/>
<dbReference type="InterPro" id="IPR028352">
    <property type="entry name" value="Surface_antig_SAG1"/>
</dbReference>
<sequence length="368" mass="38553">MSRAEGETLRVRQGVKPHGPSGSALRKAIPVLVVAVVVSMSFRALPTAANADEASSQNQATSKVESQVATCTKPSTETSPVILSAAISEAENTLTLACTGYTAGAAVPSTLTDGTVCASTPANTLASCEESVKQKKEPATVKVKDLLGSETNIVWAPAEANGKKTYSLEIGKKDFPYLDKTFLVGCMENSTKNFECRVNVTVKARASTVSGQVATCAYGESSNPSVLEITMTQEKNSFALVCGNDGTSVPGESTFNTEFCPGSDVTKCQTTVAYGSILPAFTSEWWTTGAEGGQHVLTIPPENFPEKEQFFLVGCVPAAKAESKSQTSACNVKVTVRPKQNGSGAFEISYATISFYVAVSLGAFSSLV</sequence>
<comment type="caution">
    <text evidence="3">The sequence shown here is derived from an EMBL/GenBank/DDBJ whole genome shotgun (WGS) entry which is preliminary data.</text>
</comment>
<dbReference type="Proteomes" id="UP000221165">
    <property type="component" value="Unassembled WGS sequence"/>
</dbReference>
<keyword evidence="4" id="KW-1185">Reference proteome</keyword>
<evidence type="ECO:0000313" key="3">
    <source>
        <dbReference type="EMBL" id="PHJ23734.1"/>
    </source>
</evidence>
<reference evidence="3 4" key="1">
    <citation type="journal article" date="2017" name="Int. J. Parasitol.">
        <title>The genome of the protozoan parasite Cystoisospora suis and a reverse vaccinology approach to identify vaccine candidates.</title>
        <authorList>
            <person name="Palmieri N."/>
            <person name="Shrestha A."/>
            <person name="Ruttkowski B."/>
            <person name="Beck T."/>
            <person name="Vogl C."/>
            <person name="Tomley F."/>
            <person name="Blake D.P."/>
            <person name="Joachim A."/>
        </authorList>
    </citation>
    <scope>NUCLEOTIDE SEQUENCE [LARGE SCALE GENOMIC DNA]</scope>
    <source>
        <strain evidence="3 4">Wien I</strain>
    </source>
</reference>
<dbReference type="InterPro" id="IPR007226">
    <property type="entry name" value="SRS_dom"/>
</dbReference>
<evidence type="ECO:0000313" key="4">
    <source>
        <dbReference type="Proteomes" id="UP000221165"/>
    </source>
</evidence>
<organism evidence="3 4">
    <name type="scientific">Cystoisospora suis</name>
    <dbReference type="NCBI Taxonomy" id="483139"/>
    <lineage>
        <taxon>Eukaryota</taxon>
        <taxon>Sar</taxon>
        <taxon>Alveolata</taxon>
        <taxon>Apicomplexa</taxon>
        <taxon>Conoidasida</taxon>
        <taxon>Coccidia</taxon>
        <taxon>Eucoccidiorida</taxon>
        <taxon>Eimeriorina</taxon>
        <taxon>Sarcocystidae</taxon>
        <taxon>Cystoisospora</taxon>
    </lineage>
</organism>
<dbReference type="GeneID" id="94425822"/>
<dbReference type="RefSeq" id="XP_067925409.1">
    <property type="nucleotide sequence ID" value="XM_068062611.1"/>
</dbReference>
<feature type="domain" description="SRS" evidence="2">
    <location>
        <begin position="67"/>
        <end position="202"/>
    </location>
</feature>
<gene>
    <name evidence="3" type="ORF">CSUI_002409</name>
</gene>
<feature type="region of interest" description="Disordered" evidence="1">
    <location>
        <begin position="1"/>
        <end position="22"/>
    </location>
</feature>
<dbReference type="OrthoDB" id="333190at2759"/>
<feature type="domain" description="SRS" evidence="2">
    <location>
        <begin position="212"/>
        <end position="336"/>
    </location>
</feature>
<name>A0A2C6L958_9APIC</name>